<evidence type="ECO:0000256" key="4">
    <source>
        <dbReference type="ARBA" id="ARBA00023136"/>
    </source>
</evidence>
<keyword evidence="9" id="KW-1185">Reference proteome</keyword>
<dbReference type="InterPro" id="IPR052902">
    <property type="entry name" value="ABC-2_transporter"/>
</dbReference>
<dbReference type="EMBL" id="CP154795">
    <property type="protein sequence ID" value="XAN05916.1"/>
    <property type="molecule type" value="Genomic_DNA"/>
</dbReference>
<sequence>MTTVSLTSPRAASTWSALLRTESRLLARQPAILIWTVILPVAAIIVMAAIPAARRPQDGFGGLSVLQAYQPTLMIFASSMMALQMLPVLLGQYRELGYLRRLRTTPVSPWQLLGALLVLMLLVTMAIGVLMAIVPLLVGVGEAARAPSILGVLLPTTLAFLAVGALIAAVIPSSRVAGGAGAALAAVMWFAAGMWFPRAMFPGWLAAIADWTPGGAAAAAMTDVAVGAAPGWQPFVCLALWFVVSLAIAVRAFRWE</sequence>
<keyword evidence="2 6" id="KW-0812">Transmembrane</keyword>
<protein>
    <submittedName>
        <fullName evidence="8">ABC transporter permease</fullName>
    </submittedName>
</protein>
<feature type="domain" description="ABC-2 type transporter transmembrane" evidence="7">
    <location>
        <begin position="16"/>
        <end position="217"/>
    </location>
</feature>
<evidence type="ECO:0000259" key="7">
    <source>
        <dbReference type="Pfam" id="PF01061"/>
    </source>
</evidence>
<comment type="subcellular location">
    <subcellularLocation>
        <location evidence="1">Membrane</location>
        <topology evidence="1">Multi-pass membrane protein</topology>
    </subcellularLocation>
</comment>
<keyword evidence="5" id="KW-0046">Antibiotic resistance</keyword>
<dbReference type="PANTHER" id="PTHR43027">
    <property type="entry name" value="DOXORUBICIN RESISTANCE ABC TRANSPORTER PERMEASE PROTEIN DRRC-RELATED"/>
    <property type="match status" value="1"/>
</dbReference>
<dbReference type="Proteomes" id="UP001442841">
    <property type="component" value="Chromosome"/>
</dbReference>
<evidence type="ECO:0000256" key="2">
    <source>
        <dbReference type="ARBA" id="ARBA00022692"/>
    </source>
</evidence>
<feature type="transmembrane region" description="Helical" evidence="6">
    <location>
        <begin position="231"/>
        <end position="253"/>
    </location>
</feature>
<feature type="transmembrane region" description="Helical" evidence="6">
    <location>
        <begin position="149"/>
        <end position="169"/>
    </location>
</feature>
<evidence type="ECO:0000256" key="1">
    <source>
        <dbReference type="ARBA" id="ARBA00004141"/>
    </source>
</evidence>
<feature type="transmembrane region" description="Helical" evidence="6">
    <location>
        <begin position="73"/>
        <end position="91"/>
    </location>
</feature>
<organism evidence="8 9">
    <name type="scientific">Ammonicoccus fulvus</name>
    <dbReference type="NCBI Taxonomy" id="3138240"/>
    <lineage>
        <taxon>Bacteria</taxon>
        <taxon>Bacillati</taxon>
        <taxon>Actinomycetota</taxon>
        <taxon>Actinomycetes</taxon>
        <taxon>Propionibacteriales</taxon>
        <taxon>Propionibacteriaceae</taxon>
        <taxon>Ammonicoccus</taxon>
    </lineage>
</organism>
<feature type="transmembrane region" description="Helical" evidence="6">
    <location>
        <begin position="176"/>
        <end position="196"/>
    </location>
</feature>
<dbReference type="InterPro" id="IPR013525">
    <property type="entry name" value="ABC2_TM"/>
</dbReference>
<keyword evidence="3 6" id="KW-1133">Transmembrane helix</keyword>
<dbReference type="Pfam" id="PF01061">
    <property type="entry name" value="ABC2_membrane"/>
    <property type="match status" value="1"/>
</dbReference>
<evidence type="ECO:0000256" key="5">
    <source>
        <dbReference type="ARBA" id="ARBA00023251"/>
    </source>
</evidence>
<evidence type="ECO:0000256" key="3">
    <source>
        <dbReference type="ARBA" id="ARBA00022989"/>
    </source>
</evidence>
<dbReference type="PANTHER" id="PTHR43027:SF2">
    <property type="entry name" value="TRANSPORT PERMEASE PROTEIN"/>
    <property type="match status" value="1"/>
</dbReference>
<evidence type="ECO:0000313" key="9">
    <source>
        <dbReference type="Proteomes" id="UP001442841"/>
    </source>
</evidence>
<evidence type="ECO:0000256" key="6">
    <source>
        <dbReference type="SAM" id="Phobius"/>
    </source>
</evidence>
<dbReference type="RefSeq" id="WP_425307350.1">
    <property type="nucleotide sequence ID" value="NZ_CP154795.1"/>
</dbReference>
<feature type="transmembrane region" description="Helical" evidence="6">
    <location>
        <begin position="32"/>
        <end position="53"/>
    </location>
</feature>
<feature type="transmembrane region" description="Helical" evidence="6">
    <location>
        <begin position="112"/>
        <end position="137"/>
    </location>
</feature>
<name>A0ABZ3FMN8_9ACTN</name>
<dbReference type="InterPro" id="IPR000412">
    <property type="entry name" value="ABC_2_transport"/>
</dbReference>
<dbReference type="PIRSF" id="PIRSF006648">
    <property type="entry name" value="DrrB"/>
    <property type="match status" value="1"/>
</dbReference>
<accession>A0ABZ3FMN8</accession>
<reference evidence="8 9" key="1">
    <citation type="submission" date="2024-04" db="EMBL/GenBank/DDBJ databases">
        <title>Isolation of an actinomycete strain from pig manure.</title>
        <authorList>
            <person name="Gong T."/>
            <person name="Yu Z."/>
            <person name="An M."/>
            <person name="Wei C."/>
            <person name="Yang W."/>
            <person name="Liu L."/>
        </authorList>
    </citation>
    <scope>NUCLEOTIDE SEQUENCE [LARGE SCALE GENOMIC DNA]</scope>
    <source>
        <strain evidence="8 9">ZF39</strain>
    </source>
</reference>
<keyword evidence="4 6" id="KW-0472">Membrane</keyword>
<evidence type="ECO:0000313" key="8">
    <source>
        <dbReference type="EMBL" id="XAN05916.1"/>
    </source>
</evidence>
<proteinExistence type="predicted"/>
<gene>
    <name evidence="8" type="ORF">AADG42_00860</name>
</gene>